<dbReference type="Proteomes" id="UP001378188">
    <property type="component" value="Unassembled WGS sequence"/>
</dbReference>
<dbReference type="InterPro" id="IPR022398">
    <property type="entry name" value="Peptidase_S8_His-AS"/>
</dbReference>
<evidence type="ECO:0000313" key="9">
    <source>
        <dbReference type="EMBL" id="MEJ8574280.1"/>
    </source>
</evidence>
<dbReference type="Pfam" id="PF00082">
    <property type="entry name" value="Peptidase_S8"/>
    <property type="match status" value="1"/>
</dbReference>
<evidence type="ECO:0000256" key="7">
    <source>
        <dbReference type="SAM" id="SignalP"/>
    </source>
</evidence>
<feature type="active site" description="Charge relay system" evidence="5">
    <location>
        <position position="237"/>
    </location>
</feature>
<dbReference type="RefSeq" id="WP_340331981.1">
    <property type="nucleotide sequence ID" value="NZ_JAZHOF010000011.1"/>
</dbReference>
<evidence type="ECO:0000256" key="3">
    <source>
        <dbReference type="ARBA" id="ARBA00022801"/>
    </source>
</evidence>
<dbReference type="EMBL" id="JAZHOF010000011">
    <property type="protein sequence ID" value="MEJ8574280.1"/>
    <property type="molecule type" value="Genomic_DNA"/>
</dbReference>
<evidence type="ECO:0000256" key="4">
    <source>
        <dbReference type="ARBA" id="ARBA00022825"/>
    </source>
</evidence>
<dbReference type="PROSITE" id="PS00138">
    <property type="entry name" value="SUBTILASE_SER"/>
    <property type="match status" value="1"/>
</dbReference>
<dbReference type="InterPro" id="IPR050131">
    <property type="entry name" value="Peptidase_S8_subtilisin-like"/>
</dbReference>
<gene>
    <name evidence="9" type="ORF">V3328_22540</name>
</gene>
<keyword evidence="4 5" id="KW-0720">Serine protease</keyword>
<dbReference type="GO" id="GO:0004252">
    <property type="term" value="F:serine-type endopeptidase activity"/>
    <property type="evidence" value="ECO:0007669"/>
    <property type="project" value="UniProtKB-UniRule"/>
</dbReference>
<dbReference type="SUPFAM" id="SSF52743">
    <property type="entry name" value="Subtilisin-like"/>
    <property type="match status" value="1"/>
</dbReference>
<organism evidence="9 10">
    <name type="scientific">Microbaculum marinum</name>
    <dbReference type="NCBI Taxonomy" id="1764581"/>
    <lineage>
        <taxon>Bacteria</taxon>
        <taxon>Pseudomonadati</taxon>
        <taxon>Pseudomonadota</taxon>
        <taxon>Alphaproteobacteria</taxon>
        <taxon>Hyphomicrobiales</taxon>
        <taxon>Tepidamorphaceae</taxon>
        <taxon>Microbaculum</taxon>
    </lineage>
</organism>
<evidence type="ECO:0000256" key="2">
    <source>
        <dbReference type="ARBA" id="ARBA00022670"/>
    </source>
</evidence>
<evidence type="ECO:0000256" key="5">
    <source>
        <dbReference type="PROSITE-ProRule" id="PRU01240"/>
    </source>
</evidence>
<comment type="similarity">
    <text evidence="1 5 6">Belongs to the peptidase S8 family.</text>
</comment>
<dbReference type="PANTHER" id="PTHR43806">
    <property type="entry name" value="PEPTIDASE S8"/>
    <property type="match status" value="1"/>
</dbReference>
<reference evidence="9 10" key="1">
    <citation type="submission" date="2024-02" db="EMBL/GenBank/DDBJ databases">
        <title>Genome analysis and characterization of Microbaculum marinisediminis sp. nov., isolated from marine sediment.</title>
        <authorList>
            <person name="Du Z.-J."/>
            <person name="Ye Y.-Q."/>
            <person name="Zhang Z.-R."/>
            <person name="Yuan S.-M."/>
            <person name="Zhang X.-Y."/>
        </authorList>
    </citation>
    <scope>NUCLEOTIDE SEQUENCE [LARGE SCALE GENOMIC DNA]</scope>
    <source>
        <strain evidence="9 10">SDUM1044001</strain>
    </source>
</reference>
<protein>
    <submittedName>
        <fullName evidence="9">S8 family serine peptidase</fullName>
    </submittedName>
</protein>
<dbReference type="InterPro" id="IPR000209">
    <property type="entry name" value="Peptidase_S8/S53_dom"/>
</dbReference>
<evidence type="ECO:0000256" key="6">
    <source>
        <dbReference type="RuleBase" id="RU003355"/>
    </source>
</evidence>
<keyword evidence="7" id="KW-0732">Signal</keyword>
<feature type="signal peptide" evidence="7">
    <location>
        <begin position="1"/>
        <end position="27"/>
    </location>
</feature>
<name>A0AAW9S147_9HYPH</name>
<evidence type="ECO:0000259" key="8">
    <source>
        <dbReference type="Pfam" id="PF00082"/>
    </source>
</evidence>
<dbReference type="InterPro" id="IPR036852">
    <property type="entry name" value="Peptidase_S8/S53_dom_sf"/>
</dbReference>
<evidence type="ECO:0000256" key="1">
    <source>
        <dbReference type="ARBA" id="ARBA00011073"/>
    </source>
</evidence>
<keyword evidence="3 5" id="KW-0378">Hydrolase</keyword>
<dbReference type="AlphaFoldDB" id="A0AAW9S147"/>
<dbReference type="Gene3D" id="3.40.50.200">
    <property type="entry name" value="Peptidase S8/S53 domain"/>
    <property type="match status" value="1"/>
</dbReference>
<keyword evidence="2 5" id="KW-0645">Protease</keyword>
<dbReference type="InterPro" id="IPR015500">
    <property type="entry name" value="Peptidase_S8_subtilisin-rel"/>
</dbReference>
<dbReference type="PANTHER" id="PTHR43806:SF11">
    <property type="entry name" value="CEREVISIN-RELATED"/>
    <property type="match status" value="1"/>
</dbReference>
<evidence type="ECO:0000313" key="10">
    <source>
        <dbReference type="Proteomes" id="UP001378188"/>
    </source>
</evidence>
<dbReference type="GO" id="GO:0006508">
    <property type="term" value="P:proteolysis"/>
    <property type="evidence" value="ECO:0007669"/>
    <property type="project" value="UniProtKB-KW"/>
</dbReference>
<feature type="chain" id="PRO_5043835850" evidence="7">
    <location>
        <begin position="28"/>
        <end position="506"/>
    </location>
</feature>
<feature type="active site" description="Charge relay system" evidence="5">
    <location>
        <position position="435"/>
    </location>
</feature>
<dbReference type="PROSITE" id="PS51892">
    <property type="entry name" value="SUBTILASE"/>
    <property type="match status" value="1"/>
</dbReference>
<comment type="caution">
    <text evidence="9">The sequence shown here is derived from an EMBL/GenBank/DDBJ whole genome shotgun (WGS) entry which is preliminary data.</text>
</comment>
<keyword evidence="10" id="KW-1185">Reference proteome</keyword>
<feature type="domain" description="Peptidase S8/S53" evidence="8">
    <location>
        <begin position="171"/>
        <end position="450"/>
    </location>
</feature>
<feature type="active site" description="Charge relay system" evidence="5">
    <location>
        <position position="179"/>
    </location>
</feature>
<sequence>MHLPTTFAAFAAAAVSAVLACGGAANAQTALTRDGLEVAAPAQAPSPAAALRTRDSVRVIVGLAPPRPEAGRPNAPATRAAIASLQTDVIARAFGTVRATTAGGTPYAIRRMTSIAAFAATVGEAELERLEAEPRVDSISLDRKVYPRLDQSTALIQMPRAWKAPTKARGGGHAVAIVDTGVNLHHPFLKPKRIIAQACFSGYANPELSFCPNGGPVQIGGKSGGNCPMDYDDGCDHGTHVAGIAAGFNTDRAAGGPKKGVAYQSRIIAVQVFQKDEDEDEEDPDISASGDDILAALDWLYTNRAEFEVPLEAINMSIGGLAPEFGDCSDAIPPISQVIKRLRKAGIATVISSGNEGYINAVVWPACIRAAVTVGATTKATAAEPERIASYSNTGKLLDLLAPGGDYRYPVDADFPREILSSVPGKRYEGFQGTSMAAPHIAGVFTAIRSVEGCEATGVGKILKALKRTGKRVPDVVYKTKKRANVARALRRLDCAAPASRTAAAR</sequence>
<dbReference type="PRINTS" id="PR00723">
    <property type="entry name" value="SUBTILISIN"/>
</dbReference>
<dbReference type="PROSITE" id="PS00137">
    <property type="entry name" value="SUBTILASE_HIS"/>
    <property type="match status" value="1"/>
</dbReference>
<dbReference type="InterPro" id="IPR023828">
    <property type="entry name" value="Peptidase_S8_Ser-AS"/>
</dbReference>
<dbReference type="PROSITE" id="PS00136">
    <property type="entry name" value="SUBTILASE_ASP"/>
    <property type="match status" value="1"/>
</dbReference>
<accession>A0AAW9S147</accession>
<proteinExistence type="inferred from homology"/>
<dbReference type="InterPro" id="IPR023827">
    <property type="entry name" value="Peptidase_S8_Asp-AS"/>
</dbReference>